<dbReference type="InterPro" id="IPR020845">
    <property type="entry name" value="AMP-binding_CS"/>
</dbReference>
<dbReference type="GO" id="GO:0016020">
    <property type="term" value="C:membrane"/>
    <property type="evidence" value="ECO:0007669"/>
    <property type="project" value="TreeGrafter"/>
</dbReference>
<dbReference type="InterPro" id="IPR009081">
    <property type="entry name" value="PP-bd_ACP"/>
</dbReference>
<dbReference type="KEGG" id="fho:H9Q81_04235"/>
<evidence type="ECO:0000313" key="3">
    <source>
        <dbReference type="EMBL" id="QNM16040.1"/>
    </source>
</evidence>
<dbReference type="InterPro" id="IPR045851">
    <property type="entry name" value="AMP-bd_C_sf"/>
</dbReference>
<dbReference type="AlphaFoldDB" id="A0A7G9GZ08"/>
<dbReference type="GO" id="GO:0004467">
    <property type="term" value="F:long-chain fatty acid-CoA ligase activity"/>
    <property type="evidence" value="ECO:0007669"/>
    <property type="project" value="UniProtKB-EC"/>
</dbReference>
<accession>A0A7G9GZ08</accession>
<dbReference type="Pfam" id="PF00550">
    <property type="entry name" value="PP-binding"/>
    <property type="match status" value="1"/>
</dbReference>
<evidence type="ECO:0000259" key="2">
    <source>
        <dbReference type="PROSITE" id="PS50075"/>
    </source>
</evidence>
<dbReference type="SMART" id="SM00563">
    <property type="entry name" value="PlsC"/>
    <property type="match status" value="1"/>
</dbReference>
<dbReference type="InterPro" id="IPR036736">
    <property type="entry name" value="ACP-like_sf"/>
</dbReference>
<evidence type="ECO:0000313" key="4">
    <source>
        <dbReference type="Proteomes" id="UP000515913"/>
    </source>
</evidence>
<dbReference type="SUPFAM" id="SSF69593">
    <property type="entry name" value="Glycerol-3-phosphate (1)-acyltransferase"/>
    <property type="match status" value="1"/>
</dbReference>
<gene>
    <name evidence="3" type="ORF">H9Q81_04235</name>
</gene>
<dbReference type="RefSeq" id="WP_101473783.1">
    <property type="nucleotide sequence ID" value="NZ_CP060637.1"/>
</dbReference>
<proteinExistence type="predicted"/>
<dbReference type="SUPFAM" id="SSF56801">
    <property type="entry name" value="Acetyl-CoA synthetase-like"/>
    <property type="match status" value="1"/>
</dbReference>
<organism evidence="3 4">
    <name type="scientific">Fusobacterium hominis</name>
    <dbReference type="NCBI Taxonomy" id="2764326"/>
    <lineage>
        <taxon>Bacteria</taxon>
        <taxon>Fusobacteriati</taxon>
        <taxon>Fusobacteriota</taxon>
        <taxon>Fusobacteriia</taxon>
        <taxon>Fusobacteriales</taxon>
        <taxon>Fusobacteriaceae</taxon>
        <taxon>Fusobacterium</taxon>
    </lineage>
</organism>
<dbReference type="Gene3D" id="1.10.1200.10">
    <property type="entry name" value="ACP-like"/>
    <property type="match status" value="1"/>
</dbReference>
<dbReference type="CDD" id="cd07989">
    <property type="entry name" value="LPLAT_AGPAT-like"/>
    <property type="match status" value="1"/>
</dbReference>
<dbReference type="InterPro" id="IPR042099">
    <property type="entry name" value="ANL_N_sf"/>
</dbReference>
<dbReference type="Proteomes" id="UP000515913">
    <property type="component" value="Chromosome"/>
</dbReference>
<dbReference type="Gene3D" id="3.30.300.30">
    <property type="match status" value="1"/>
</dbReference>
<sequence length="822" mass="93440">MNFIKEYNKTAIIYDGKEISYRDVIRNAKCFSETIQMNPGDRGIIYMENRPEFLYSFLGIWEKRAIAVCLDATLTSDELIYYIEDSESSCIFTSKQNVSNVNLALEKMGKSIKVIVVDELQCDNYVVKENEQFIKAPEKEDVSLMLYTSGTTGKPKGVMLTFDNILVNVEGLDKYNMFIPEDVVLALLPMHHIFPLLGSGVIPLAKGGTIVFLKEISSQAMLDAFQKYKVTMMIGVPRLWEMLHKKIMEKINSGKITKSIFKLAQKINNINTRKKIFKKVHETFGGNLRFLVSGGSKLDGQISKDFLTLGIQICEGYGMTETAPMISFTPINEIVPGSAGKILPGIEVKIDSDGEILARGRNVMAGYYKRPEETAKTIDNEGWLHTGDLGNIENGYLYVTGRKKEMIVLSNGKNINPVEIEQWIMGRTDLIQEMAVSEIDSVLTAVIYPNFQKIIDENITNIKETLKWGIIDKYNSKAPNYKKILNIEIVQEELPKTKLGKIRRFMVPGLLQKNKQDVQDIIEPDFEEYRILKDYLEKLKNKKISPVAHLELDLGLDSLDIVELMSYMESEFGVKPDDAIIVNNPTVEKLAEYIKNNKSANRFEKLNWKEYLSKDTDITLPTSNIALHIIKFLLWLSFKIYIRVSCSGLENIPKNKPVIFVGNHQSLLDGFIFGHVLPFRYLQNSYTVAKVKHFSKGYMKFLAAHSNVILVDINKNLGEMLQTSAKILRNGKNLVIFPEGARTRDGKMLDFKKTFAILSKELDVEVVPFGIKGAYEAFPTGKTIPRPSKVQIKFFNAVKPEGKTYDEIVKESRDEIKQWVEK</sequence>
<evidence type="ECO:0000256" key="1">
    <source>
        <dbReference type="ARBA" id="ARBA00024484"/>
    </source>
</evidence>
<comment type="catalytic activity">
    <reaction evidence="1">
        <text>a long-chain fatty acid + ATP + CoA = a long-chain fatty acyl-CoA + AMP + diphosphate</text>
        <dbReference type="Rhea" id="RHEA:15421"/>
        <dbReference type="ChEBI" id="CHEBI:30616"/>
        <dbReference type="ChEBI" id="CHEBI:33019"/>
        <dbReference type="ChEBI" id="CHEBI:57287"/>
        <dbReference type="ChEBI" id="CHEBI:57560"/>
        <dbReference type="ChEBI" id="CHEBI:83139"/>
        <dbReference type="ChEBI" id="CHEBI:456215"/>
        <dbReference type="EC" id="6.2.1.3"/>
    </reaction>
    <physiologicalReaction direction="left-to-right" evidence="1">
        <dbReference type="Rhea" id="RHEA:15422"/>
    </physiologicalReaction>
</comment>
<keyword evidence="4" id="KW-1185">Reference proteome</keyword>
<dbReference type="GO" id="GO:0016746">
    <property type="term" value="F:acyltransferase activity"/>
    <property type="evidence" value="ECO:0007669"/>
    <property type="project" value="InterPro"/>
</dbReference>
<dbReference type="PROSITE" id="PS00455">
    <property type="entry name" value="AMP_BINDING"/>
    <property type="match status" value="1"/>
</dbReference>
<name>A0A7G9GZ08_9FUSO</name>
<dbReference type="EMBL" id="CP060637">
    <property type="protein sequence ID" value="QNM16040.1"/>
    <property type="molecule type" value="Genomic_DNA"/>
</dbReference>
<dbReference type="PANTHER" id="PTHR43272">
    <property type="entry name" value="LONG-CHAIN-FATTY-ACID--COA LIGASE"/>
    <property type="match status" value="1"/>
</dbReference>
<dbReference type="PROSITE" id="PS50075">
    <property type="entry name" value="CARRIER"/>
    <property type="match status" value="1"/>
</dbReference>
<dbReference type="InterPro" id="IPR002123">
    <property type="entry name" value="Plipid/glycerol_acylTrfase"/>
</dbReference>
<dbReference type="InterPro" id="IPR000873">
    <property type="entry name" value="AMP-dep_synth/lig_dom"/>
</dbReference>
<protein>
    <submittedName>
        <fullName evidence="3">AMP-binding protein</fullName>
    </submittedName>
</protein>
<dbReference type="PANTHER" id="PTHR43272:SF52">
    <property type="entry name" value="AMP-DEPENDENT SYNTHETASE_LIGASE DOMAIN-CONTAINING PROTEIN"/>
    <property type="match status" value="1"/>
</dbReference>
<feature type="domain" description="Carrier" evidence="2">
    <location>
        <begin position="522"/>
        <end position="598"/>
    </location>
</feature>
<dbReference type="Pfam" id="PF00501">
    <property type="entry name" value="AMP-binding"/>
    <property type="match status" value="1"/>
</dbReference>
<dbReference type="SUPFAM" id="SSF47336">
    <property type="entry name" value="ACP-like"/>
    <property type="match status" value="1"/>
</dbReference>
<reference evidence="3 4" key="1">
    <citation type="submission" date="2020-08" db="EMBL/GenBank/DDBJ databases">
        <authorList>
            <person name="Liu C."/>
            <person name="Sun Q."/>
        </authorList>
    </citation>
    <scope>NUCLEOTIDE SEQUENCE [LARGE SCALE GENOMIC DNA]</scope>
    <source>
        <strain evidence="3 4">NSJ-57</strain>
    </source>
</reference>
<dbReference type="Pfam" id="PF01553">
    <property type="entry name" value="Acyltransferase"/>
    <property type="match status" value="1"/>
</dbReference>
<dbReference type="Pfam" id="PF23562">
    <property type="entry name" value="AMP-binding_C_3"/>
    <property type="match status" value="1"/>
</dbReference>
<dbReference type="Gene3D" id="3.40.50.12780">
    <property type="entry name" value="N-terminal domain of ligase-like"/>
    <property type="match status" value="1"/>
</dbReference>